<organism evidence="4 5">
    <name type="scientific">Tanacetum coccineum</name>
    <dbReference type="NCBI Taxonomy" id="301880"/>
    <lineage>
        <taxon>Eukaryota</taxon>
        <taxon>Viridiplantae</taxon>
        <taxon>Streptophyta</taxon>
        <taxon>Embryophyta</taxon>
        <taxon>Tracheophyta</taxon>
        <taxon>Spermatophyta</taxon>
        <taxon>Magnoliopsida</taxon>
        <taxon>eudicotyledons</taxon>
        <taxon>Gunneridae</taxon>
        <taxon>Pentapetalae</taxon>
        <taxon>asterids</taxon>
        <taxon>campanulids</taxon>
        <taxon>Asterales</taxon>
        <taxon>Asteraceae</taxon>
        <taxon>Asteroideae</taxon>
        <taxon>Anthemideae</taxon>
        <taxon>Anthemidinae</taxon>
        <taxon>Tanacetum</taxon>
    </lineage>
</organism>
<comment type="caution">
    <text evidence="4">The sequence shown here is derived from an EMBL/GenBank/DDBJ whole genome shotgun (WGS) entry which is preliminary data.</text>
</comment>
<feature type="domain" description="Retrovirus-related Pol polyprotein from transposon TNT 1-94-like beta-barrel" evidence="3">
    <location>
        <begin position="727"/>
        <end position="788"/>
    </location>
</feature>
<keyword evidence="5" id="KW-1185">Reference proteome</keyword>
<feature type="compositionally biased region" description="Basic and acidic residues" evidence="1">
    <location>
        <begin position="1544"/>
        <end position="1554"/>
    </location>
</feature>
<feature type="compositionally biased region" description="Basic and acidic residues" evidence="1">
    <location>
        <begin position="1563"/>
        <end position="1581"/>
    </location>
</feature>
<dbReference type="EMBL" id="BQNB010011942">
    <property type="protein sequence ID" value="GJS97173.1"/>
    <property type="molecule type" value="Genomic_DNA"/>
</dbReference>
<evidence type="ECO:0000313" key="5">
    <source>
        <dbReference type="Proteomes" id="UP001151760"/>
    </source>
</evidence>
<proteinExistence type="predicted"/>
<feature type="region of interest" description="Disordered" evidence="1">
    <location>
        <begin position="1440"/>
        <end position="1598"/>
    </location>
</feature>
<name>A0ABQ5A820_9ASTR</name>
<dbReference type="PANTHER" id="PTHR11439:SF509">
    <property type="entry name" value="RNA-DIRECTED DNA POLYMERASE"/>
    <property type="match status" value="1"/>
</dbReference>
<sequence>MTTLAEHIIVARAENRPSMLEKSMYDSWASRIRLFIKGKKDGRMMLDSIDNDDCDVQATNIILHGLPPDMYALVNYQEAAKDIWDRVKLLMKGLELSYQERECRLYNLFDKFAYDDNVASSSQYQVLNALLPKWSKFITDVKLAKSLYTTNYDQLYAHVSQHEQNANEVRIIRERYLDPLALVANSQTLYNPSQSPQHSGSSMYTPPQQFTPVYAAPIHHQHHHTPVNPQKQLIYSQPFISSLVTQQSQAEFPQLDYGLAVSTFKQSTQNDFQSYKLGNHSRWKSHSSTSSRKINSEVHDETVHSAKEAKKFCVVQREVNVSRSTRSCQILDEEQLAFIADPRIAEVQVSQQIIPRNSSFQTKDLNAYDSDCDDISSAKAVLVANLSSCDLDVLSEVPYSYTYLNDMINQDVQEIPYSEQTHDTNSSAPNDLLVLSLAEQMTDHVANLDKENQTNKMVNESLTAELERYKERVAIFKQILNVDLNKQTLILKEDSRSKMLDKQNDSISIKQKINISPIDYSKLNKIKEDFGKRFVTKKELSAEQAFWLKHSNYNPDTSVKSHTPVRIEAPSELPKVSLVNESLKKLKYQLASFDKVVKKRTTSDAITAEIVHIAVNSVDILNVNKSCVDECNKCLELETELLKKKDLIKKHSVENSDLNDQLQEKVFAIAALKNELRKLKGKNVVDIAVSKPIATIALGIFKLDIEPISHRLKNNRDAHEVVHIVLWYLDSGCSKYMTRNRSQLINFVSKFLGTVRFENDHIANIMGYGDYQMGNVTISRVYYVERSSHDSLLYSKLIINPKTSQKTPYELLHDIKFDLSYLHVFGSLCYPTNAGEDLGKLKLSSGPGPKLMTPGTISPGLVQNIPSPTPYVPPTKNDWETLFHPMFDEYLNPQPCVGLQVPVIIALEPIVLIGTPFSTTIDQYAPSTSTLQINQETPSPVIPLSVEEVDHDIEVAHMDNNPYVDFLIPELSSKESSSQVVILNNVHSVNQPPEYINKWTKDHSIDNVIGDPSRSYKEALTESCWIEAMQEELNEFECLEVWELVPRLDRVKIITLKWIYKVKLDELGGVLKNKARLVARGYRQEEGIDFEESFAPVTQLEAIRIFILFATHMNMIIYQIDVKTTFLNGILHEEKFSKGTVDPTLFIRIEGKDILLAQIYVDDIIFASTKPDLLDTPMVEKSKLDEDPQGKAVDPIRYREMIGTLMYLTSKRSDLVFVVCMCARYQDSCIALTAFVNANHTGCQDTRKITSESMQLLGDRLVSWSSKKQKCTAISSTEAEYIALSGCLSLLYAATTFNTPDPSILTSDITLSRSKIMNLQETQQVVTRDEKWVPSTERVKISSTNVRLETTVQQKEETFQVQFWYTIKKVNESDSYEFLLANKKCIVDAEVFRKILDICPRVKGEEFTEEYGLPIPGMMLNDKNKQSESYQMFIKYSTSQIPPKKSRGKGSQGNKNVDVSQESVDVFEESEPEPANKKTSSRSTRSVVIQDPPSAPKPKPAASKLKLKGTGGSNEGTGRVPRVPDESIVVSTTSHEGTGTKLGVPDEEKKKDKDGDADDEGDDHIKMEEAETIKRENKENDEMTDAAKAGVEKTTEEKGDAKLAGNVMTFDYQVKVSTEFSLPSSNLSASSGFGTQFLNLSSDISLTGVLKDSAETDVSSIDRYTYPTRNSPDPVSINTEGSRISDSRDYPSSTYT</sequence>
<dbReference type="CDD" id="cd09272">
    <property type="entry name" value="RNase_HI_RT_Ty1"/>
    <property type="match status" value="1"/>
</dbReference>
<evidence type="ECO:0000313" key="4">
    <source>
        <dbReference type="EMBL" id="GJS97173.1"/>
    </source>
</evidence>
<feature type="compositionally biased region" description="Polar residues" evidence="1">
    <location>
        <begin position="1477"/>
        <end position="1487"/>
    </location>
</feature>
<feature type="region of interest" description="Disordered" evidence="1">
    <location>
        <begin position="1652"/>
        <end position="1696"/>
    </location>
</feature>
<evidence type="ECO:0000259" key="2">
    <source>
        <dbReference type="Pfam" id="PF07727"/>
    </source>
</evidence>
<evidence type="ECO:0000259" key="3">
    <source>
        <dbReference type="Pfam" id="PF22936"/>
    </source>
</evidence>
<dbReference type="PANTHER" id="PTHR11439">
    <property type="entry name" value="GAG-POL-RELATED RETROTRANSPOSON"/>
    <property type="match status" value="1"/>
</dbReference>
<dbReference type="Pfam" id="PF07727">
    <property type="entry name" value="RVT_2"/>
    <property type="match status" value="1"/>
</dbReference>
<feature type="compositionally biased region" description="Polar residues" evidence="1">
    <location>
        <begin position="1452"/>
        <end position="1463"/>
    </location>
</feature>
<dbReference type="Pfam" id="PF22936">
    <property type="entry name" value="Pol_BBD"/>
    <property type="match status" value="1"/>
</dbReference>
<accession>A0ABQ5A820</accession>
<dbReference type="InterPro" id="IPR054722">
    <property type="entry name" value="PolX-like_BBD"/>
</dbReference>
<dbReference type="InterPro" id="IPR013103">
    <property type="entry name" value="RVT_2"/>
</dbReference>
<dbReference type="Proteomes" id="UP001151760">
    <property type="component" value="Unassembled WGS sequence"/>
</dbReference>
<reference evidence="4" key="2">
    <citation type="submission" date="2022-01" db="EMBL/GenBank/DDBJ databases">
        <authorList>
            <person name="Yamashiro T."/>
            <person name="Shiraishi A."/>
            <person name="Satake H."/>
            <person name="Nakayama K."/>
        </authorList>
    </citation>
    <scope>NUCLEOTIDE SEQUENCE</scope>
</reference>
<evidence type="ECO:0000256" key="1">
    <source>
        <dbReference type="SAM" id="MobiDB-lite"/>
    </source>
</evidence>
<gene>
    <name evidence="4" type="ORF">Tco_0804141</name>
</gene>
<feature type="domain" description="Reverse transcriptase Ty1/copia-type" evidence="2">
    <location>
        <begin position="1040"/>
        <end position="1138"/>
    </location>
</feature>
<feature type="compositionally biased region" description="Polar residues" evidence="1">
    <location>
        <begin position="1667"/>
        <end position="1682"/>
    </location>
</feature>
<reference evidence="4" key="1">
    <citation type="journal article" date="2022" name="Int. J. Mol. Sci.">
        <title>Draft Genome of Tanacetum Coccineum: Genomic Comparison of Closely Related Tanacetum-Family Plants.</title>
        <authorList>
            <person name="Yamashiro T."/>
            <person name="Shiraishi A."/>
            <person name="Nakayama K."/>
            <person name="Satake H."/>
        </authorList>
    </citation>
    <scope>NUCLEOTIDE SEQUENCE</scope>
</reference>
<protein>
    <submittedName>
        <fullName evidence="4">Retrovirus-related pol polyprotein from transposon TNT 1-94</fullName>
    </submittedName>
</protein>